<protein>
    <submittedName>
        <fullName evidence="3">Uncharacterized protein</fullName>
    </submittedName>
</protein>
<feature type="signal peptide" evidence="2">
    <location>
        <begin position="1"/>
        <end position="30"/>
    </location>
</feature>
<name>A0A1X2GCP6_9FUNG</name>
<dbReference type="AlphaFoldDB" id="A0A1X2GCP6"/>
<keyword evidence="4" id="KW-1185">Reference proteome</keyword>
<evidence type="ECO:0000256" key="1">
    <source>
        <dbReference type="SAM" id="MobiDB-lite"/>
    </source>
</evidence>
<gene>
    <name evidence="3" type="ORF">DM01DRAFT_1089626</name>
</gene>
<keyword evidence="2" id="KW-0732">Signal</keyword>
<evidence type="ECO:0000256" key="2">
    <source>
        <dbReference type="SAM" id="SignalP"/>
    </source>
</evidence>
<dbReference type="Proteomes" id="UP000242146">
    <property type="component" value="Unassembled WGS sequence"/>
</dbReference>
<proteinExistence type="predicted"/>
<dbReference type="STRING" id="101127.A0A1X2GCP6"/>
<accession>A0A1X2GCP6</accession>
<sequence>MMKTWKFLSLWVWTLDTRCFLLQWIPIANASDSQILNFTIASGTCADDTHARTTPSNLASILSFSILPTKKTISVPRWMAYCRQLCLCLPSLTNFYGSAFTNNRFLAYVSKQKILDEAVNIFVSGGRKYKKSKARRGVDVDDDENDEGDEDGEDERPNIPLLMLGSGVFGFTRQGKKTRMSIIPKLKAAEKEGRLLVCVVNEAYTSQVIVARHGR</sequence>
<evidence type="ECO:0000313" key="3">
    <source>
        <dbReference type="EMBL" id="ORX50803.1"/>
    </source>
</evidence>
<feature type="region of interest" description="Disordered" evidence="1">
    <location>
        <begin position="134"/>
        <end position="158"/>
    </location>
</feature>
<comment type="caution">
    <text evidence="3">The sequence shown here is derived from an EMBL/GenBank/DDBJ whole genome shotgun (WGS) entry which is preliminary data.</text>
</comment>
<dbReference type="OrthoDB" id="2289518at2759"/>
<feature type="chain" id="PRO_5012913975" evidence="2">
    <location>
        <begin position="31"/>
        <end position="215"/>
    </location>
</feature>
<organism evidence="3 4">
    <name type="scientific">Hesseltinella vesiculosa</name>
    <dbReference type="NCBI Taxonomy" id="101127"/>
    <lineage>
        <taxon>Eukaryota</taxon>
        <taxon>Fungi</taxon>
        <taxon>Fungi incertae sedis</taxon>
        <taxon>Mucoromycota</taxon>
        <taxon>Mucoromycotina</taxon>
        <taxon>Mucoromycetes</taxon>
        <taxon>Mucorales</taxon>
        <taxon>Cunninghamellaceae</taxon>
        <taxon>Hesseltinella</taxon>
    </lineage>
</organism>
<reference evidence="3 4" key="1">
    <citation type="submission" date="2016-07" db="EMBL/GenBank/DDBJ databases">
        <title>Pervasive Adenine N6-methylation of Active Genes in Fungi.</title>
        <authorList>
            <consortium name="DOE Joint Genome Institute"/>
            <person name="Mondo S.J."/>
            <person name="Dannebaum R.O."/>
            <person name="Kuo R.C."/>
            <person name="Labutti K."/>
            <person name="Haridas S."/>
            <person name="Kuo A."/>
            <person name="Salamov A."/>
            <person name="Ahrendt S.R."/>
            <person name="Lipzen A."/>
            <person name="Sullivan W."/>
            <person name="Andreopoulos W.B."/>
            <person name="Clum A."/>
            <person name="Lindquist E."/>
            <person name="Daum C."/>
            <person name="Ramamoorthy G.K."/>
            <person name="Gryganskyi A."/>
            <person name="Culley D."/>
            <person name="Magnuson J.K."/>
            <person name="James T.Y."/>
            <person name="O'Malley M.A."/>
            <person name="Stajich J.E."/>
            <person name="Spatafora J.W."/>
            <person name="Visel A."/>
            <person name="Grigoriev I.V."/>
        </authorList>
    </citation>
    <scope>NUCLEOTIDE SEQUENCE [LARGE SCALE GENOMIC DNA]</scope>
    <source>
        <strain evidence="3 4">NRRL 3301</strain>
    </source>
</reference>
<dbReference type="EMBL" id="MCGT01000022">
    <property type="protein sequence ID" value="ORX50803.1"/>
    <property type="molecule type" value="Genomic_DNA"/>
</dbReference>
<feature type="compositionally biased region" description="Acidic residues" evidence="1">
    <location>
        <begin position="140"/>
        <end position="154"/>
    </location>
</feature>
<evidence type="ECO:0000313" key="4">
    <source>
        <dbReference type="Proteomes" id="UP000242146"/>
    </source>
</evidence>